<evidence type="ECO:0000313" key="2">
    <source>
        <dbReference type="EMBL" id="ADC65792.1"/>
    </source>
</evidence>
<sequence length="96" mass="10491">MRKLIYLLIPFGFVISVFHWVGFILAFAGIGLAAEKLLKAISISLIAFAAISAIFLASLPPWVRFSEVAAIPLILLLILSILSAFFGSSLRELRKS</sequence>
<feature type="transmembrane region" description="Helical" evidence="1">
    <location>
        <begin position="6"/>
        <end position="28"/>
    </location>
</feature>
<protein>
    <submittedName>
        <fullName evidence="2">Uncharacterized protein</fullName>
    </submittedName>
</protein>
<reference evidence="3" key="1">
    <citation type="submission" date="2010-02" db="EMBL/GenBank/DDBJ databases">
        <title>Complete sequence of Ferroglobus placidus DSM 10642.</title>
        <authorList>
            <consortium name="US DOE Joint Genome Institute"/>
            <person name="Lucas S."/>
            <person name="Copeland A."/>
            <person name="Lapidus A."/>
            <person name="Cheng J.-F."/>
            <person name="Bruce D."/>
            <person name="Goodwin L."/>
            <person name="Pitluck S."/>
            <person name="Saunders E."/>
            <person name="Brettin T."/>
            <person name="Detter J.C."/>
            <person name="Han C."/>
            <person name="Tapia R."/>
            <person name="Larimer F."/>
            <person name="Land M."/>
            <person name="Hauser L."/>
            <person name="Kyrpides N."/>
            <person name="Ivanova N."/>
            <person name="Holmes D."/>
            <person name="Lovley D."/>
            <person name="Kyrpides N."/>
            <person name="Anderson I.J."/>
            <person name="Woyke T."/>
        </authorList>
    </citation>
    <scope>NUCLEOTIDE SEQUENCE [LARGE SCALE GENOMIC DNA]</scope>
    <source>
        <strain evidence="3">DSM 10642 / AEDII12DO</strain>
    </source>
</reference>
<keyword evidence="1" id="KW-0812">Transmembrane</keyword>
<keyword evidence="3" id="KW-1185">Reference proteome</keyword>
<name>D3RZ79_FERPA</name>
<keyword evidence="1" id="KW-1133">Transmembrane helix</keyword>
<dbReference type="AlphaFoldDB" id="D3RZ79"/>
<proteinExistence type="predicted"/>
<feature type="transmembrane region" description="Helical" evidence="1">
    <location>
        <begin position="40"/>
        <end position="63"/>
    </location>
</feature>
<keyword evidence="1" id="KW-0472">Membrane</keyword>
<feature type="transmembrane region" description="Helical" evidence="1">
    <location>
        <begin position="69"/>
        <end position="90"/>
    </location>
</feature>
<dbReference type="KEGG" id="fpl:Ferp_1644"/>
<dbReference type="RefSeq" id="WP_012966132.1">
    <property type="nucleotide sequence ID" value="NC_013849.1"/>
</dbReference>
<dbReference type="PaxDb" id="589924-Ferp_1644"/>
<dbReference type="Proteomes" id="UP000002613">
    <property type="component" value="Chromosome"/>
</dbReference>
<evidence type="ECO:0000313" key="3">
    <source>
        <dbReference type="Proteomes" id="UP000002613"/>
    </source>
</evidence>
<dbReference type="EMBL" id="CP001899">
    <property type="protein sequence ID" value="ADC65792.1"/>
    <property type="molecule type" value="Genomic_DNA"/>
</dbReference>
<evidence type="ECO:0000256" key="1">
    <source>
        <dbReference type="SAM" id="Phobius"/>
    </source>
</evidence>
<dbReference type="GeneID" id="8779168"/>
<gene>
    <name evidence="2" type="ordered locus">Ferp_1644</name>
</gene>
<organism evidence="2 3">
    <name type="scientific">Ferroglobus placidus (strain DSM 10642 / AEDII12DO)</name>
    <dbReference type="NCBI Taxonomy" id="589924"/>
    <lineage>
        <taxon>Archaea</taxon>
        <taxon>Methanobacteriati</taxon>
        <taxon>Methanobacteriota</taxon>
        <taxon>Archaeoglobi</taxon>
        <taxon>Archaeoglobales</taxon>
        <taxon>Archaeoglobaceae</taxon>
        <taxon>Ferroglobus</taxon>
    </lineage>
</organism>
<dbReference type="HOGENOM" id="CLU_2353103_0_0_2"/>
<reference evidence="2 3" key="2">
    <citation type="journal article" date="2011" name="Stand. Genomic Sci.">
        <title>Complete genome sequence of Ferroglobus placidus AEDII12DO.</title>
        <authorList>
            <person name="Anderson I."/>
            <person name="Risso C."/>
            <person name="Holmes D."/>
            <person name="Lucas S."/>
            <person name="Copeland A."/>
            <person name="Lapidus A."/>
            <person name="Cheng J.F."/>
            <person name="Bruce D."/>
            <person name="Goodwin L."/>
            <person name="Pitluck S."/>
            <person name="Saunders E."/>
            <person name="Brettin T."/>
            <person name="Detter J.C."/>
            <person name="Han C."/>
            <person name="Tapia R."/>
            <person name="Larimer F."/>
            <person name="Land M."/>
            <person name="Hauser L."/>
            <person name="Woyke T."/>
            <person name="Lovley D."/>
            <person name="Kyrpides N."/>
            <person name="Ivanova N."/>
        </authorList>
    </citation>
    <scope>NUCLEOTIDE SEQUENCE [LARGE SCALE GENOMIC DNA]</scope>
    <source>
        <strain evidence="3">DSM 10642 / AEDII12DO</strain>
    </source>
</reference>
<accession>D3RZ79</accession>